<dbReference type="GO" id="GO:0002250">
    <property type="term" value="P:adaptive immune response"/>
    <property type="evidence" value="ECO:0007669"/>
    <property type="project" value="UniProtKB-KW"/>
</dbReference>
<dbReference type="PANTHER" id="PTHR19944">
    <property type="entry name" value="MHC CLASS II-RELATED"/>
    <property type="match status" value="1"/>
</dbReference>
<evidence type="ECO:0000256" key="8">
    <source>
        <dbReference type="ARBA" id="ARBA00023180"/>
    </source>
</evidence>
<keyword evidence="4" id="KW-1133">Transmembrane helix</keyword>
<dbReference type="AlphaFoldDB" id="A0A7L2P293"/>
<feature type="chain" id="PRO_5029756297" evidence="10">
    <location>
        <begin position="18"/>
        <end position="113"/>
    </location>
</feature>
<evidence type="ECO:0000313" key="12">
    <source>
        <dbReference type="EMBL" id="NXR78287.1"/>
    </source>
</evidence>
<gene>
    <name evidence="12" type="primary">H2eb1_4</name>
    <name evidence="12" type="ORF">PYCJOC_R02470</name>
</gene>
<keyword evidence="10" id="KW-0732">Signal</keyword>
<comment type="subcellular location">
    <subcellularLocation>
        <location evidence="1">Membrane</location>
        <topology evidence="1">Single-pass type I membrane protein</topology>
    </subcellularLocation>
</comment>
<dbReference type="GO" id="GO:0002504">
    <property type="term" value="P:antigen processing and presentation of peptide or polysaccharide antigen via MHC class II"/>
    <property type="evidence" value="ECO:0007669"/>
    <property type="project" value="UniProtKB-KW"/>
</dbReference>
<feature type="domain" description="MHC class II beta chain N-terminal" evidence="11">
    <location>
        <begin position="29"/>
        <end position="103"/>
    </location>
</feature>
<dbReference type="GO" id="GO:0042613">
    <property type="term" value="C:MHC class II protein complex"/>
    <property type="evidence" value="ECO:0007669"/>
    <property type="project" value="UniProtKB-KW"/>
</dbReference>
<dbReference type="FunFam" id="3.10.320.10:FF:000001">
    <property type="entry name" value="HLA class II histocompatibility antigen, DRB1-1 beta chain"/>
    <property type="match status" value="1"/>
</dbReference>
<feature type="signal peptide" evidence="10">
    <location>
        <begin position="1"/>
        <end position="17"/>
    </location>
</feature>
<dbReference type="InterPro" id="IPR050160">
    <property type="entry name" value="MHC/Immunoglobulin"/>
</dbReference>
<evidence type="ECO:0000256" key="5">
    <source>
        <dbReference type="ARBA" id="ARBA00023130"/>
    </source>
</evidence>
<dbReference type="OrthoDB" id="10043043at2759"/>
<evidence type="ECO:0000256" key="4">
    <source>
        <dbReference type="ARBA" id="ARBA00022989"/>
    </source>
</evidence>
<evidence type="ECO:0000256" key="6">
    <source>
        <dbReference type="ARBA" id="ARBA00023136"/>
    </source>
</evidence>
<dbReference type="InterPro" id="IPR000353">
    <property type="entry name" value="MHC_II_b_N"/>
</dbReference>
<dbReference type="PANTHER" id="PTHR19944:SF99">
    <property type="entry name" value="HLA CLASS II HISTOCOMPATIBILITY ANTIGEN, DRB1 BETA CHAIN"/>
    <property type="match status" value="1"/>
</dbReference>
<reference evidence="12 13" key="1">
    <citation type="submission" date="2019-09" db="EMBL/GenBank/DDBJ databases">
        <title>Bird 10,000 Genomes (B10K) Project - Family phase.</title>
        <authorList>
            <person name="Zhang G."/>
        </authorList>
    </citation>
    <scope>NUCLEOTIDE SEQUENCE [LARGE SCALE GENOMIC DNA]</scope>
    <source>
        <strain evidence="12">B10K-DU-002-42</strain>
        <tissue evidence="12">Muscle</tissue>
    </source>
</reference>
<accession>A0A7L2P293</accession>
<evidence type="ECO:0000256" key="10">
    <source>
        <dbReference type="SAM" id="SignalP"/>
    </source>
</evidence>
<dbReference type="SUPFAM" id="SSF54452">
    <property type="entry name" value="MHC antigen-recognition domain"/>
    <property type="match status" value="1"/>
</dbReference>
<dbReference type="SMART" id="SM00921">
    <property type="entry name" value="MHC_II_beta"/>
    <property type="match status" value="1"/>
</dbReference>
<evidence type="ECO:0000256" key="9">
    <source>
        <dbReference type="ARBA" id="ARBA00023182"/>
    </source>
</evidence>
<keyword evidence="5" id="KW-1064">Adaptive immunity</keyword>
<keyword evidence="9" id="KW-0491">MHC II</keyword>
<evidence type="ECO:0000256" key="3">
    <source>
        <dbReference type="ARBA" id="ARBA00022859"/>
    </source>
</evidence>
<dbReference type="Pfam" id="PF00969">
    <property type="entry name" value="MHC_II_beta"/>
    <property type="match status" value="1"/>
</dbReference>
<keyword evidence="8" id="KW-0325">Glycoprotein</keyword>
<proteinExistence type="predicted"/>
<evidence type="ECO:0000256" key="1">
    <source>
        <dbReference type="ARBA" id="ARBA00004479"/>
    </source>
</evidence>
<dbReference type="Proteomes" id="UP000535705">
    <property type="component" value="Unassembled WGS sequence"/>
</dbReference>
<evidence type="ECO:0000256" key="2">
    <source>
        <dbReference type="ARBA" id="ARBA00022692"/>
    </source>
</evidence>
<feature type="non-terminal residue" evidence="12">
    <location>
        <position position="1"/>
    </location>
</feature>
<dbReference type="Gene3D" id="3.10.320.10">
    <property type="entry name" value="Class II Histocompatibility Antigen, M Beta Chain, Chain B, domain 1"/>
    <property type="match status" value="1"/>
</dbReference>
<comment type="caution">
    <text evidence="12">The sequence shown here is derived from an EMBL/GenBank/DDBJ whole genome shotgun (WGS) entry which is preliminary data.</text>
</comment>
<keyword evidence="2" id="KW-0812">Transmembrane</keyword>
<dbReference type="EMBL" id="VWYP01019054">
    <property type="protein sequence ID" value="NXR78287.1"/>
    <property type="molecule type" value="Genomic_DNA"/>
</dbReference>
<evidence type="ECO:0000313" key="13">
    <source>
        <dbReference type="Proteomes" id="UP000535705"/>
    </source>
</evidence>
<keyword evidence="13" id="KW-1185">Reference proteome</keyword>
<keyword evidence="7" id="KW-1015">Disulfide bond</keyword>
<evidence type="ECO:0000259" key="11">
    <source>
        <dbReference type="SMART" id="SM00921"/>
    </source>
</evidence>
<keyword evidence="6" id="KW-0472">Membrane</keyword>
<keyword evidence="3" id="KW-0391">Immunity</keyword>
<evidence type="ECO:0000256" key="7">
    <source>
        <dbReference type="ARBA" id="ARBA00023157"/>
    </source>
</evidence>
<organism evidence="12 13">
    <name type="scientific">Pycnonotus jocosus</name>
    <name type="common">Red-whiskered bulbul</name>
    <name type="synonym">Lanius jocosus</name>
    <dbReference type="NCBI Taxonomy" id="182897"/>
    <lineage>
        <taxon>Eukaryota</taxon>
        <taxon>Metazoa</taxon>
        <taxon>Chordata</taxon>
        <taxon>Craniata</taxon>
        <taxon>Vertebrata</taxon>
        <taxon>Euteleostomi</taxon>
        <taxon>Archelosauria</taxon>
        <taxon>Archosauria</taxon>
        <taxon>Dinosauria</taxon>
        <taxon>Saurischia</taxon>
        <taxon>Theropoda</taxon>
        <taxon>Coelurosauria</taxon>
        <taxon>Aves</taxon>
        <taxon>Neognathae</taxon>
        <taxon>Neoaves</taxon>
        <taxon>Telluraves</taxon>
        <taxon>Australaves</taxon>
        <taxon>Passeriformes</taxon>
        <taxon>Sylvioidea</taxon>
        <taxon>Pycnonotidae</taxon>
        <taxon>Pycnonotus</taxon>
    </lineage>
</organism>
<feature type="non-terminal residue" evidence="12">
    <location>
        <position position="113"/>
    </location>
</feature>
<dbReference type="InterPro" id="IPR011162">
    <property type="entry name" value="MHC_I/II-like_Ag-recog"/>
</dbReference>
<dbReference type="InterPro" id="IPR014745">
    <property type="entry name" value="MHC_II_a/b_N"/>
</dbReference>
<protein>
    <submittedName>
        <fullName evidence="12">HB2J protein</fullName>
    </submittedName>
</protein>
<sequence length="113" mass="12846">AVLVALVVLGAPPAASTELSGVFQEMAKSECHFINGTEKVRFIDRYIYNRVQYAMFDSDVGHYVGFTPYGEKLAQYWNSDPAVLELYRNGADTYCRNNYRIVAPFTVEHRGER</sequence>
<name>A0A7L2P293_PYCJO</name>